<dbReference type="Proteomes" id="UP000556026">
    <property type="component" value="Unassembled WGS sequence"/>
</dbReference>
<organism evidence="1 2">
    <name type="scientific">Geomonas silvestris</name>
    <dbReference type="NCBI Taxonomy" id="2740184"/>
    <lineage>
        <taxon>Bacteria</taxon>
        <taxon>Pseudomonadati</taxon>
        <taxon>Thermodesulfobacteriota</taxon>
        <taxon>Desulfuromonadia</taxon>
        <taxon>Geobacterales</taxon>
        <taxon>Geobacteraceae</taxon>
        <taxon>Geomonas</taxon>
    </lineage>
</organism>
<proteinExistence type="predicted"/>
<dbReference type="InterPro" id="IPR036280">
    <property type="entry name" value="Multihaem_cyt_sf"/>
</dbReference>
<evidence type="ECO:0000313" key="1">
    <source>
        <dbReference type="EMBL" id="GFO59696.1"/>
    </source>
</evidence>
<dbReference type="AlphaFoldDB" id="A0A6V8MIC0"/>
<reference evidence="2" key="1">
    <citation type="submission" date="2020-06" db="EMBL/GenBank/DDBJ databases">
        <title>Draft genomic sequence of Geomonas sp. Red330.</title>
        <authorList>
            <person name="Itoh H."/>
            <person name="Zhenxing X."/>
            <person name="Ushijima N."/>
            <person name="Masuda Y."/>
            <person name="Shiratori Y."/>
            <person name="Senoo K."/>
        </authorList>
    </citation>
    <scope>NUCLEOTIDE SEQUENCE [LARGE SCALE GENOMIC DNA]</scope>
    <source>
        <strain evidence="2">Red330</strain>
    </source>
</reference>
<comment type="caution">
    <text evidence="1">The sequence shown here is derived from an EMBL/GenBank/DDBJ whole genome shotgun (WGS) entry which is preliminary data.</text>
</comment>
<sequence length="145" mass="16063">MKASNLILMVVLGLTVQLLYACAGTTSIARVHPEPVVGLVDCAQCHTDRWANLNHRAYDFMAKHGVLAGSRAACASCHQESFCADCHAHKEDLKPSDKYKDAVERALPHRGDYLSRHKIDGRIDPASCLKCHGRQNNEGCKRCHR</sequence>
<dbReference type="RefSeq" id="WP_246399391.1">
    <property type="nucleotide sequence ID" value="NZ_BLXX01000005.1"/>
</dbReference>
<evidence type="ECO:0000313" key="2">
    <source>
        <dbReference type="Proteomes" id="UP000556026"/>
    </source>
</evidence>
<protein>
    <submittedName>
        <fullName evidence="1">Cytochrome c</fullName>
    </submittedName>
</protein>
<dbReference type="SUPFAM" id="SSF48695">
    <property type="entry name" value="Multiheme cytochromes"/>
    <property type="match status" value="1"/>
</dbReference>
<dbReference type="Gene3D" id="3.90.10.10">
    <property type="entry name" value="Cytochrome C3"/>
    <property type="match status" value="1"/>
</dbReference>
<gene>
    <name evidence="1" type="ORF">GMST_20210</name>
</gene>
<dbReference type="PROSITE" id="PS51257">
    <property type="entry name" value="PROKAR_LIPOPROTEIN"/>
    <property type="match status" value="1"/>
</dbReference>
<keyword evidence="2" id="KW-1185">Reference proteome</keyword>
<name>A0A6V8MIC0_9BACT</name>
<accession>A0A6V8MIC0</accession>
<dbReference type="EMBL" id="BLXX01000005">
    <property type="protein sequence ID" value="GFO59696.1"/>
    <property type="molecule type" value="Genomic_DNA"/>
</dbReference>